<evidence type="ECO:0008006" key="2">
    <source>
        <dbReference type="Google" id="ProtNLM"/>
    </source>
</evidence>
<protein>
    <recommendedName>
        <fullName evidence="2">LamG-like jellyroll fold domain-containing protein</fullName>
    </recommendedName>
</protein>
<dbReference type="SUPFAM" id="SSF49299">
    <property type="entry name" value="PKD domain"/>
    <property type="match status" value="1"/>
</dbReference>
<organism evidence="1">
    <name type="scientific">marine sediment metagenome</name>
    <dbReference type="NCBI Taxonomy" id="412755"/>
    <lineage>
        <taxon>unclassified sequences</taxon>
        <taxon>metagenomes</taxon>
        <taxon>ecological metagenomes</taxon>
    </lineage>
</organism>
<comment type="caution">
    <text evidence="1">The sequence shown here is derived from an EMBL/GenBank/DDBJ whole genome shotgun (WGS) entry which is preliminary data.</text>
</comment>
<dbReference type="EMBL" id="BARS01021030">
    <property type="protein sequence ID" value="GAG13351.1"/>
    <property type="molecule type" value="Genomic_DNA"/>
</dbReference>
<reference evidence="1" key="1">
    <citation type="journal article" date="2014" name="Front. Microbiol.">
        <title>High frequency of phylogenetically diverse reductive dehalogenase-homologous genes in deep subseafloor sedimentary metagenomes.</title>
        <authorList>
            <person name="Kawai M."/>
            <person name="Futagami T."/>
            <person name="Toyoda A."/>
            <person name="Takaki Y."/>
            <person name="Nishi S."/>
            <person name="Hori S."/>
            <person name="Arai W."/>
            <person name="Tsubouchi T."/>
            <person name="Morono Y."/>
            <person name="Uchiyama I."/>
            <person name="Ito T."/>
            <person name="Fujiyama A."/>
            <person name="Inagaki F."/>
            <person name="Takami H."/>
        </authorList>
    </citation>
    <scope>NUCLEOTIDE SEQUENCE</scope>
    <source>
        <strain evidence="1">Expedition CK06-06</strain>
    </source>
</reference>
<proteinExistence type="predicted"/>
<dbReference type="SUPFAM" id="SSF49899">
    <property type="entry name" value="Concanavalin A-like lectins/glucanases"/>
    <property type="match status" value="1"/>
</dbReference>
<feature type="non-terminal residue" evidence="1">
    <location>
        <position position="1"/>
    </location>
</feature>
<dbReference type="Gene3D" id="2.60.120.200">
    <property type="match status" value="1"/>
</dbReference>
<gene>
    <name evidence="1" type="ORF">S01H1_33841</name>
</gene>
<dbReference type="Pfam" id="PF13385">
    <property type="entry name" value="Laminin_G_3"/>
    <property type="match status" value="1"/>
</dbReference>
<feature type="non-terminal residue" evidence="1">
    <location>
        <position position="272"/>
    </location>
</feature>
<dbReference type="Gene3D" id="2.60.40.10">
    <property type="entry name" value="Immunoglobulins"/>
    <property type="match status" value="1"/>
</dbReference>
<evidence type="ECO:0000313" key="1">
    <source>
        <dbReference type="EMBL" id="GAG13351.1"/>
    </source>
</evidence>
<dbReference type="AlphaFoldDB" id="X0WKY3"/>
<dbReference type="InterPro" id="IPR013320">
    <property type="entry name" value="ConA-like_dom_sf"/>
</dbReference>
<accession>X0WKY3</accession>
<sequence>LDCGNDASLQSAAGSIEFWLRADRLDQDQELIDLFEDDSQNYLSVRLTASNQIGILIEDNDLQLLDVVSDQALSAGALRHVTVTQDGSGVRMYLDGQALSTSGSNAGAWSDHLALAGLWIGAGHRSAFWGLLDEVRIYSRALEPNEVQRHFLGQADIAGDYIRIHHNTFRDGDMSAVVIRGVPAEPSSIHHNWFRDVNPDHAVRQTNALGNLEVITNHHGPEVPVGTRLPVAVPTAAPDSGAGPLEVIFDASASYTRPDAPEIVNWRWDFGD</sequence>
<name>X0WKY3_9ZZZZ</name>
<dbReference type="InterPro" id="IPR035986">
    <property type="entry name" value="PKD_dom_sf"/>
</dbReference>
<dbReference type="InterPro" id="IPR013783">
    <property type="entry name" value="Ig-like_fold"/>
</dbReference>